<keyword evidence="3 6" id="KW-1133">Transmembrane helix</keyword>
<feature type="transmembrane region" description="Helical" evidence="6">
    <location>
        <begin position="144"/>
        <end position="163"/>
    </location>
</feature>
<feature type="transmembrane region" description="Helical" evidence="6">
    <location>
        <begin position="452"/>
        <end position="470"/>
    </location>
</feature>
<feature type="repeat" description="TPR" evidence="5">
    <location>
        <begin position="644"/>
        <end position="677"/>
    </location>
</feature>
<dbReference type="InterPro" id="IPR011990">
    <property type="entry name" value="TPR-like_helical_dom_sf"/>
</dbReference>
<dbReference type="InterPro" id="IPR051533">
    <property type="entry name" value="WaaL-like"/>
</dbReference>
<feature type="transmembrane region" description="Helical" evidence="6">
    <location>
        <begin position="118"/>
        <end position="137"/>
    </location>
</feature>
<feature type="transmembrane region" description="Helical" evidence="6">
    <location>
        <begin position="428"/>
        <end position="446"/>
    </location>
</feature>
<reference evidence="8 9" key="1">
    <citation type="journal article" date="2015" name="Nature">
        <title>rRNA introns, odd ribosomes, and small enigmatic genomes across a large radiation of phyla.</title>
        <authorList>
            <person name="Brown C.T."/>
            <person name="Hug L.A."/>
            <person name="Thomas B.C."/>
            <person name="Sharon I."/>
            <person name="Castelle C.J."/>
            <person name="Singh A."/>
            <person name="Wilkins M.J."/>
            <person name="Williams K.H."/>
            <person name="Banfield J.F."/>
        </authorList>
    </citation>
    <scope>NUCLEOTIDE SEQUENCE [LARGE SCALE GENOMIC DNA]</scope>
</reference>
<keyword evidence="5" id="KW-0802">TPR repeat</keyword>
<evidence type="ECO:0000256" key="4">
    <source>
        <dbReference type="ARBA" id="ARBA00023136"/>
    </source>
</evidence>
<feature type="transmembrane region" description="Helical" evidence="6">
    <location>
        <begin position="403"/>
        <end position="421"/>
    </location>
</feature>
<gene>
    <name evidence="8" type="ORF">UR88_C0017G0004</name>
</gene>
<evidence type="ECO:0000256" key="3">
    <source>
        <dbReference type="ARBA" id="ARBA00022989"/>
    </source>
</evidence>
<dbReference type="EMBL" id="LBQW01000017">
    <property type="protein sequence ID" value="KKP85458.1"/>
    <property type="molecule type" value="Genomic_DNA"/>
</dbReference>
<feature type="transmembrane region" description="Helical" evidence="6">
    <location>
        <begin position="229"/>
        <end position="248"/>
    </location>
</feature>
<keyword evidence="4 6" id="KW-0472">Membrane</keyword>
<proteinExistence type="predicted"/>
<dbReference type="AlphaFoldDB" id="A0A0G0CWJ4"/>
<feature type="transmembrane region" description="Helical" evidence="6">
    <location>
        <begin position="12"/>
        <end position="31"/>
    </location>
</feature>
<organism evidence="8 9">
    <name type="scientific">Candidatus Nomurabacteria bacterium GW2011_GWA1_35_8</name>
    <dbReference type="NCBI Taxonomy" id="1618727"/>
    <lineage>
        <taxon>Bacteria</taxon>
        <taxon>Candidatus Nomuraibacteriota</taxon>
    </lineage>
</organism>
<keyword evidence="2 6" id="KW-0812">Transmembrane</keyword>
<evidence type="ECO:0000313" key="8">
    <source>
        <dbReference type="EMBL" id="KKP85458.1"/>
    </source>
</evidence>
<evidence type="ECO:0000259" key="7">
    <source>
        <dbReference type="Pfam" id="PF04932"/>
    </source>
</evidence>
<evidence type="ECO:0000256" key="5">
    <source>
        <dbReference type="PROSITE-ProRule" id="PRU00339"/>
    </source>
</evidence>
<name>A0A0G0CWJ4_9BACT</name>
<feature type="transmembrane region" description="Helical" evidence="6">
    <location>
        <begin position="303"/>
        <end position="321"/>
    </location>
</feature>
<accession>A0A0G0CWJ4</accession>
<comment type="subcellular location">
    <subcellularLocation>
        <location evidence="1">Membrane</location>
        <topology evidence="1">Multi-pass membrane protein</topology>
    </subcellularLocation>
</comment>
<feature type="transmembrane region" description="Helical" evidence="6">
    <location>
        <begin position="254"/>
        <end position="272"/>
    </location>
</feature>
<dbReference type="Proteomes" id="UP000186383">
    <property type="component" value="Unassembled WGS sequence"/>
</dbReference>
<dbReference type="InterPro" id="IPR019734">
    <property type="entry name" value="TPR_rpt"/>
</dbReference>
<feature type="transmembrane region" description="Helical" evidence="6">
    <location>
        <begin position="37"/>
        <end position="58"/>
    </location>
</feature>
<dbReference type="PANTHER" id="PTHR37422">
    <property type="entry name" value="TEICHURONIC ACID BIOSYNTHESIS PROTEIN TUAE"/>
    <property type="match status" value="1"/>
</dbReference>
<dbReference type="PROSITE" id="PS50005">
    <property type="entry name" value="TPR"/>
    <property type="match status" value="1"/>
</dbReference>
<evidence type="ECO:0000256" key="1">
    <source>
        <dbReference type="ARBA" id="ARBA00004141"/>
    </source>
</evidence>
<evidence type="ECO:0000256" key="6">
    <source>
        <dbReference type="SAM" id="Phobius"/>
    </source>
</evidence>
<dbReference type="Gene3D" id="1.25.40.10">
    <property type="entry name" value="Tetratricopeptide repeat domain"/>
    <property type="match status" value="1"/>
</dbReference>
<feature type="transmembrane region" description="Helical" evidence="6">
    <location>
        <begin position="79"/>
        <end position="103"/>
    </location>
</feature>
<feature type="domain" description="O-antigen ligase-related" evidence="7">
    <location>
        <begin position="238"/>
        <end position="419"/>
    </location>
</feature>
<evidence type="ECO:0000313" key="9">
    <source>
        <dbReference type="Proteomes" id="UP000186383"/>
    </source>
</evidence>
<protein>
    <recommendedName>
        <fullName evidence="7">O-antigen ligase-related domain-containing protein</fullName>
    </recommendedName>
</protein>
<dbReference type="SUPFAM" id="SSF48452">
    <property type="entry name" value="TPR-like"/>
    <property type="match status" value="1"/>
</dbReference>
<feature type="transmembrane region" description="Helical" evidence="6">
    <location>
        <begin position="490"/>
        <end position="514"/>
    </location>
</feature>
<feature type="transmembrane region" description="Helical" evidence="6">
    <location>
        <begin position="183"/>
        <end position="208"/>
    </location>
</feature>
<dbReference type="Pfam" id="PF04932">
    <property type="entry name" value="Wzy_C"/>
    <property type="match status" value="1"/>
</dbReference>
<evidence type="ECO:0000256" key="2">
    <source>
        <dbReference type="ARBA" id="ARBA00022692"/>
    </source>
</evidence>
<dbReference type="PANTHER" id="PTHR37422:SF13">
    <property type="entry name" value="LIPOPOLYSACCHARIDE BIOSYNTHESIS PROTEIN PA4999-RELATED"/>
    <property type="match status" value="1"/>
</dbReference>
<dbReference type="InterPro" id="IPR007016">
    <property type="entry name" value="O-antigen_ligase-rel_domated"/>
</dbReference>
<sequence>MTYFLRFSKIFLFLTTLTPLIILKGVLFPYVVGKMFFFRGAIEIALILFLFYSLYFLYKKKLEIVHYSELHFWQRSLQLFYNPLFIALILFFLSLVLSVIFALNPYRAFWGDLERGEGFFGLLHFFAFLILTLILFNKTDWLRFFKISLIVGFILSFYAFLQYSGVTKFPFALTPMSRPDSFIGNSAFLATHMCFLIVFAIVVFSESFKLLNPETLSKFKFSNSKIYNLFWRYFSVFMLIMSVLTIFISGTRGAILGLAAGIVFLLIYFLFFGQKFFFGDFFERFSGEFSGIKLPFKTNLRQLSLILLILIAGLTMIFWFTKSNNFWQSIPGFDRLAKTATLDINDSSTQMRLIAWSASFEAFKERPLLGWGPENYIFAYAKYYDPAYAVYGETWFDRAHNKILDILVMQGIFGLIFYVIFKKITERKFAFTFIAAAILAYFIQSIVIFDQIISYSAFFSIIGFLIFSLMRSREENIIQTSSLGIIKSVFFLKLRLIIISLILVFIILLFYSIYAYNFIVYSQLRALSYSSKLGRIDLVVGELKKAFEPYNFAQLNIRGQGLDTAYLNQYFYNEIYRNNIKFKPLGDLWINAVEEFLNRESYADVRMNIREVEMFDQLAFGDNSLYKKIENILIAAIEKAPNRQELYYHLSVNLAKQNRFEEALKYADYALSLNTNVTRAHFYKGLVLAANNKDEEAKKELVLAEEMDAEYSTLFSEDKRSIVMLYASWGMVEKVAELAVKNINHQAAFPMEREDFENSLRYYLSIHNASNSIKIAEFLSQYEDLKGDMAIIINLIKSDNWKTIDNLY</sequence>
<dbReference type="GO" id="GO:0016020">
    <property type="term" value="C:membrane"/>
    <property type="evidence" value="ECO:0007669"/>
    <property type="project" value="UniProtKB-SubCell"/>
</dbReference>
<comment type="caution">
    <text evidence="8">The sequence shown here is derived from an EMBL/GenBank/DDBJ whole genome shotgun (WGS) entry which is preliminary data.</text>
</comment>